<dbReference type="SUPFAM" id="SSF46785">
    <property type="entry name" value="Winged helix' DNA-binding domain"/>
    <property type="match status" value="1"/>
</dbReference>
<gene>
    <name evidence="4" type="ORF">GCM10010977_23870</name>
</gene>
<keyword evidence="5" id="KW-1185">Reference proteome</keyword>
<feature type="domain" description="Transcriptional repressor PaaX-like N-terminal" evidence="1">
    <location>
        <begin position="24"/>
        <end position="83"/>
    </location>
</feature>
<dbReference type="RefSeq" id="WP_188806394.1">
    <property type="nucleotide sequence ID" value="NZ_BMLQ01000007.1"/>
</dbReference>
<sequence length="314" mass="35181">MSPTDPSRGNLPRYQSGVAPQRMLTVLLGDYWFGRGEPLPSSALVELLGALEITPSSARAAIQRLAQRGFLAAHKDGRRTSYSVHAGSRKTQAQRVERIFQAHRERPWDGTWTIITYRVPETAAPLRRAVRDTLRQLRFGHLNDGVWIKPGSHAEEAFAHLKQGDEPVLTLISLFEGARLPHFVSPLELRRAFEADALDEEYLSFALRWEARARDLGDQWPTGVEALRLRTEVLSEWRPLVHQDPRLPNALLPEEPPLRRAAAATALFYDGLGPSAENAVRRIIERHQPELAPLVHHHTFAASDRLISPGGSPS</sequence>
<protein>
    <recommendedName>
        <fullName evidence="6">PaaX family transcriptional regulator</fullName>
    </recommendedName>
</protein>
<evidence type="ECO:0000259" key="3">
    <source>
        <dbReference type="Pfam" id="PF20803"/>
    </source>
</evidence>
<dbReference type="PIRSF" id="PIRSF020623">
    <property type="entry name" value="PaaX"/>
    <property type="match status" value="1"/>
</dbReference>
<dbReference type="EMBL" id="BMLQ01000007">
    <property type="protein sequence ID" value="GGO47197.1"/>
    <property type="molecule type" value="Genomic_DNA"/>
</dbReference>
<dbReference type="InterPro" id="IPR036390">
    <property type="entry name" value="WH_DNA-bd_sf"/>
</dbReference>
<dbReference type="Pfam" id="PF07848">
    <property type="entry name" value="PaaX"/>
    <property type="match status" value="1"/>
</dbReference>
<dbReference type="InterPro" id="IPR013225">
    <property type="entry name" value="PaaX_C"/>
</dbReference>
<dbReference type="InterPro" id="IPR012906">
    <property type="entry name" value="PaaX-like_N"/>
</dbReference>
<evidence type="ECO:0000313" key="4">
    <source>
        <dbReference type="EMBL" id="GGO47197.1"/>
    </source>
</evidence>
<evidence type="ECO:0000259" key="2">
    <source>
        <dbReference type="Pfam" id="PF08223"/>
    </source>
</evidence>
<dbReference type="PANTHER" id="PTHR30319">
    <property type="entry name" value="PHENYLACETIC ACID REGULATOR-RELATED TRANSCRIPTIONAL REPRESSOR"/>
    <property type="match status" value="1"/>
</dbReference>
<reference evidence="5" key="1">
    <citation type="journal article" date="2019" name="Int. J. Syst. Evol. Microbiol.">
        <title>The Global Catalogue of Microorganisms (GCM) 10K type strain sequencing project: providing services to taxonomists for standard genome sequencing and annotation.</title>
        <authorList>
            <consortium name="The Broad Institute Genomics Platform"/>
            <consortium name="The Broad Institute Genome Sequencing Center for Infectious Disease"/>
            <person name="Wu L."/>
            <person name="Ma J."/>
        </authorList>
    </citation>
    <scope>NUCLEOTIDE SEQUENCE [LARGE SCALE GENOMIC DNA]</scope>
    <source>
        <strain evidence="5">CGMCC 1.7064</strain>
    </source>
</reference>
<name>A0ABQ2M5R6_9MICC</name>
<dbReference type="Pfam" id="PF20803">
    <property type="entry name" value="PaaX_M"/>
    <property type="match status" value="1"/>
</dbReference>
<dbReference type="Gene3D" id="3.30.70.2650">
    <property type="match status" value="1"/>
</dbReference>
<dbReference type="Proteomes" id="UP000642509">
    <property type="component" value="Unassembled WGS sequence"/>
</dbReference>
<evidence type="ECO:0000313" key="5">
    <source>
        <dbReference type="Proteomes" id="UP000642509"/>
    </source>
</evidence>
<evidence type="ECO:0008006" key="6">
    <source>
        <dbReference type="Google" id="ProtNLM"/>
    </source>
</evidence>
<evidence type="ECO:0000259" key="1">
    <source>
        <dbReference type="Pfam" id="PF07848"/>
    </source>
</evidence>
<dbReference type="InterPro" id="IPR048846">
    <property type="entry name" value="PaaX-like_central"/>
</dbReference>
<dbReference type="Gene3D" id="1.10.10.10">
    <property type="entry name" value="Winged helix-like DNA-binding domain superfamily/Winged helix DNA-binding domain"/>
    <property type="match status" value="1"/>
</dbReference>
<dbReference type="PANTHER" id="PTHR30319:SF1">
    <property type="entry name" value="TRANSCRIPTIONAL REPRESSOR PAAX"/>
    <property type="match status" value="1"/>
</dbReference>
<organism evidence="4 5">
    <name type="scientific">Citricoccus zhacaiensis</name>
    <dbReference type="NCBI Taxonomy" id="489142"/>
    <lineage>
        <taxon>Bacteria</taxon>
        <taxon>Bacillati</taxon>
        <taxon>Actinomycetota</taxon>
        <taxon>Actinomycetes</taxon>
        <taxon>Micrococcales</taxon>
        <taxon>Micrococcaceae</taxon>
        <taxon>Citricoccus</taxon>
    </lineage>
</organism>
<dbReference type="InterPro" id="IPR011965">
    <property type="entry name" value="PaaX_trns_reg"/>
</dbReference>
<dbReference type="Pfam" id="PF08223">
    <property type="entry name" value="PaaX_C"/>
    <property type="match status" value="1"/>
</dbReference>
<feature type="domain" description="Transcriptional repressor PaaX-like central Cas2-like" evidence="3">
    <location>
        <begin position="106"/>
        <end position="163"/>
    </location>
</feature>
<accession>A0ABQ2M5R6</accession>
<feature type="domain" description="Transcriptional repressor PaaX-like C-terminal" evidence="2">
    <location>
        <begin position="193"/>
        <end position="278"/>
    </location>
</feature>
<dbReference type="InterPro" id="IPR036388">
    <property type="entry name" value="WH-like_DNA-bd_sf"/>
</dbReference>
<proteinExistence type="predicted"/>
<comment type="caution">
    <text evidence="4">The sequence shown here is derived from an EMBL/GenBank/DDBJ whole genome shotgun (WGS) entry which is preliminary data.</text>
</comment>